<accession>A0A431UUL4</accession>
<name>A0A431UUL4_9BACI</name>
<dbReference type="SUPFAM" id="SSF49401">
    <property type="entry name" value="Bacterial adhesins"/>
    <property type="match status" value="3"/>
</dbReference>
<evidence type="ECO:0000313" key="11">
    <source>
        <dbReference type="Proteomes" id="UP000276349"/>
    </source>
</evidence>
<dbReference type="Pfam" id="PF05737">
    <property type="entry name" value="Collagen_bind"/>
    <property type="match status" value="3"/>
</dbReference>
<evidence type="ECO:0000259" key="9">
    <source>
        <dbReference type="PROSITE" id="PS50847"/>
    </source>
</evidence>
<feature type="compositionally biased region" description="Low complexity" evidence="7">
    <location>
        <begin position="849"/>
        <end position="862"/>
    </location>
</feature>
<comment type="similarity">
    <text evidence="2">Belongs to the serine-aspartate repeat-containing protein (SDr) family.</text>
</comment>
<keyword evidence="8" id="KW-0812">Transmembrane</keyword>
<dbReference type="InterPro" id="IPR013783">
    <property type="entry name" value="Ig-like_fold"/>
</dbReference>
<evidence type="ECO:0000256" key="8">
    <source>
        <dbReference type="SAM" id="Phobius"/>
    </source>
</evidence>
<evidence type="ECO:0000256" key="5">
    <source>
        <dbReference type="ARBA" id="ARBA00022729"/>
    </source>
</evidence>
<dbReference type="AlphaFoldDB" id="A0A431UUL4"/>
<dbReference type="Gene3D" id="2.60.40.10">
    <property type="entry name" value="Immunoglobulins"/>
    <property type="match status" value="3"/>
</dbReference>
<dbReference type="OrthoDB" id="2056845at2"/>
<keyword evidence="11" id="KW-1185">Reference proteome</keyword>
<gene>
    <name evidence="10" type="ORF">EKG35_06585</name>
</gene>
<dbReference type="InterPro" id="IPR008456">
    <property type="entry name" value="Collagen-bd_dom"/>
</dbReference>
<evidence type="ECO:0000256" key="4">
    <source>
        <dbReference type="ARBA" id="ARBA00022525"/>
    </source>
</evidence>
<dbReference type="PANTHER" id="PTHR36108:SF13">
    <property type="entry name" value="COLOSSIN-B-RELATED"/>
    <property type="match status" value="1"/>
</dbReference>
<comment type="caution">
    <text evidence="10">The sequence shown here is derived from an EMBL/GenBank/DDBJ whole genome shotgun (WGS) entry which is preliminary data.</text>
</comment>
<organism evidence="10 11">
    <name type="scientific">Lysinibacillus telephonicus</name>
    <dbReference type="NCBI Taxonomy" id="1714840"/>
    <lineage>
        <taxon>Bacteria</taxon>
        <taxon>Bacillati</taxon>
        <taxon>Bacillota</taxon>
        <taxon>Bacilli</taxon>
        <taxon>Bacillales</taxon>
        <taxon>Bacillaceae</taxon>
        <taxon>Lysinibacillus</taxon>
    </lineage>
</organism>
<feature type="compositionally biased region" description="Gly residues" evidence="7">
    <location>
        <begin position="784"/>
        <end position="804"/>
    </location>
</feature>
<feature type="transmembrane region" description="Helical" evidence="8">
    <location>
        <begin position="924"/>
        <end position="944"/>
    </location>
</feature>
<comment type="subcellular location">
    <subcellularLocation>
        <location evidence="1">Secreted</location>
        <location evidence="1">Cell wall</location>
        <topology evidence="1">Peptidoglycan-anchor</topology>
    </subcellularLocation>
</comment>
<dbReference type="InterPro" id="IPR041033">
    <property type="entry name" value="SpaA_PFL_dom_1"/>
</dbReference>
<dbReference type="Pfam" id="PF17802">
    <property type="entry name" value="SpaA"/>
    <property type="match status" value="3"/>
</dbReference>
<keyword evidence="4" id="KW-0964">Secreted</keyword>
<dbReference type="InterPro" id="IPR008966">
    <property type="entry name" value="Adhesion_dom_sf"/>
</dbReference>
<evidence type="ECO:0000256" key="2">
    <source>
        <dbReference type="ARBA" id="ARBA00007257"/>
    </source>
</evidence>
<evidence type="ECO:0000256" key="3">
    <source>
        <dbReference type="ARBA" id="ARBA00022512"/>
    </source>
</evidence>
<sequence>MDSSEYTLADKTIDGSHGFTVKFNKEISSAYKIEYSTNPIEPIFNSGNAENKVKSVETEKTATRYVQQVVLIKNSQNPNYKEKTVDWKIELNGNSFKMEDLVLTDSFVNGGLELVEDSFKITKANQEVLTKNTDYELVLQEKGFTVKFLNPVEEKLIITYTTKFNNDWKEDDSKPNFTNNAEIHWIEEGAPKEKTTTAEFKPDEYTTNNGYKNGSYNPITKEITWEIGINYNLKSISKAIIEDYILQGQKLVDGSIEVFHAEPLGGKNEFSKGAKLSEDQFTVDTIENGETLGFKLAFNQSINSGYIITYKTTLDNQLIVEKYDNTATLYDDTQKLTDLNAGVAVKHGGEYVNKDGLQDGKVIDWTVYINRGQSTIADATISDTPSENLILVEDSFVVYKTEVNQDGTISKGDVLDSNAYTLEFTENDEGKPTFKLSFNNTIETAYMLEYQTYINAQHGATVSNKVKLNGAGLTTEVTETSKSIVVRLSGGGGSGSGETGQLVVTKVDADNTEKLLPGAKFTLYDSEGKIPIKTVTTDEKGQAIFDGLLYDDYILKETAAPEGYFIEIQGEEKVTIDEPQVSVTVTNKKLHQAVELTKLDADDESITLADATFKLLRYNGTEYVDIGLTDLKTDANGRLAIPNLQPGEYQLIETVAPLGYELDATPIPFTITEIQTEIVKVSHVNKKHIDAVELTKVKKGDHSVTLAGAVFDLLDEYGNVISKDLTTNNEGKIIIPALQPGNYQFIETKSPSGYRLSKDPLNFIIENDQKETVKVTFENEVIRSGGGGGGNSGGGNGGNNGGNNPGDSDGNNGGGNNPGDSDGDNNGGNNPGDTDGNNNGGSNPGGSDGNNNNGNNPEKPNGNNGGGSSGDTNGNNGGKNPGKPNGNINGNNNSGNSNGEVAAGNSNNSNSDTNYELPKTATNMYSLLVIGLLLLLSAFSIMFVTKLRNS</sequence>
<dbReference type="NCBIfam" id="TIGR01167">
    <property type="entry name" value="LPXTG_anchor"/>
    <property type="match status" value="1"/>
</dbReference>
<feature type="domain" description="Gram-positive cocci surface proteins LPxTG" evidence="9">
    <location>
        <begin position="917"/>
        <end position="950"/>
    </location>
</feature>
<keyword evidence="6" id="KW-0572">Peptidoglycan-anchor</keyword>
<keyword evidence="3" id="KW-0134">Cell wall</keyword>
<feature type="compositionally biased region" description="Gly residues" evidence="7">
    <location>
        <begin position="863"/>
        <end position="880"/>
    </location>
</feature>
<proteinExistence type="inferred from homology"/>
<evidence type="ECO:0000313" key="10">
    <source>
        <dbReference type="EMBL" id="RTQ94177.1"/>
    </source>
</evidence>
<keyword evidence="8" id="KW-1133">Transmembrane helix</keyword>
<dbReference type="Gene3D" id="2.60.40.740">
    <property type="match status" value="3"/>
</dbReference>
<protein>
    <submittedName>
        <fullName evidence="10">LPXTG cell wall anchor domain-containing protein</fullName>
    </submittedName>
</protein>
<dbReference type="Proteomes" id="UP000276349">
    <property type="component" value="Unassembled WGS sequence"/>
</dbReference>
<feature type="region of interest" description="Disordered" evidence="7">
    <location>
        <begin position="781"/>
        <end position="915"/>
    </location>
</feature>
<evidence type="ECO:0000256" key="1">
    <source>
        <dbReference type="ARBA" id="ARBA00004168"/>
    </source>
</evidence>
<dbReference type="PANTHER" id="PTHR36108">
    <property type="entry name" value="COLOSSIN-B-RELATED"/>
    <property type="match status" value="1"/>
</dbReference>
<feature type="compositionally biased region" description="Low complexity" evidence="7">
    <location>
        <begin position="881"/>
        <end position="914"/>
    </location>
</feature>
<dbReference type="EMBL" id="RXNR01000013">
    <property type="protein sequence ID" value="RTQ94177.1"/>
    <property type="molecule type" value="Genomic_DNA"/>
</dbReference>
<reference evidence="10 11" key="1">
    <citation type="submission" date="2018-12" db="EMBL/GenBank/DDBJ databases">
        <authorList>
            <person name="Yu L."/>
        </authorList>
    </citation>
    <scope>NUCLEOTIDE SEQUENCE [LARGE SCALE GENOMIC DNA]</scope>
    <source>
        <strain evidence="10 11">S5H2222</strain>
    </source>
</reference>
<evidence type="ECO:0000256" key="7">
    <source>
        <dbReference type="SAM" id="MobiDB-lite"/>
    </source>
</evidence>
<keyword evidence="5" id="KW-0732">Signal</keyword>
<dbReference type="PROSITE" id="PS50847">
    <property type="entry name" value="GRAM_POS_ANCHORING"/>
    <property type="match status" value="1"/>
</dbReference>
<evidence type="ECO:0000256" key="6">
    <source>
        <dbReference type="ARBA" id="ARBA00023088"/>
    </source>
</evidence>
<dbReference type="SUPFAM" id="SSF49478">
    <property type="entry name" value="Cna protein B-type domain"/>
    <property type="match status" value="3"/>
</dbReference>
<keyword evidence="8" id="KW-0472">Membrane</keyword>
<feature type="compositionally biased region" description="Gly residues" evidence="7">
    <location>
        <begin position="838"/>
        <end position="848"/>
    </location>
</feature>
<dbReference type="GO" id="GO:0005518">
    <property type="term" value="F:collagen binding"/>
    <property type="evidence" value="ECO:0007669"/>
    <property type="project" value="InterPro"/>
</dbReference>
<dbReference type="InterPro" id="IPR019931">
    <property type="entry name" value="LPXTG_anchor"/>
</dbReference>